<name>A0ACC6IKT8_9ACTN</name>
<keyword evidence="2" id="KW-1185">Reference proteome</keyword>
<gene>
    <name evidence="1" type="ORF">QE364_003005</name>
</gene>
<proteinExistence type="predicted"/>
<dbReference type="EMBL" id="JAVIZJ010000008">
    <property type="protein sequence ID" value="MDR6211284.1"/>
    <property type="molecule type" value="Genomic_DNA"/>
</dbReference>
<evidence type="ECO:0000313" key="1">
    <source>
        <dbReference type="EMBL" id="MDR6211284.1"/>
    </source>
</evidence>
<comment type="caution">
    <text evidence="1">The sequence shown here is derived from an EMBL/GenBank/DDBJ whole genome shotgun (WGS) entry which is preliminary data.</text>
</comment>
<evidence type="ECO:0000313" key="2">
    <source>
        <dbReference type="Proteomes" id="UP001261666"/>
    </source>
</evidence>
<sequence>MVPMSDAEVPEPAPVTPASEDARERHRELAEQVEDARWRYYVLDQPTLSDADFDARMRELEALEEAHPELRTPDSPTQRVGGAVSTEFTAVDHLERMMSLDNAFTLDELASWHARLGRDGVESPALLCELKVDGLAINLLYEDGRLVRALTRGDGRTGEDVTPNVKTIDSIPHRLTGTDEFPVPELVEVRGEIFLPVEAFERLNVAMTDAGKQVFANPRNAAAGSLRQKDPRVTATRALGMVCHGIGARRGFEPAAQSQAYTALAAWGLPVSPRVEVVPDLAGVQKYVERYGAERHSVEHEIDGVVVKVDDVALQRRLGSTSRAPRWAIAFKYPPEEVNAKLLDILVNTGRTGRVTPFGLMEPTRVAGSTVEMATLHNAHEVRRKDVRPGDTVILRKAGDVIPEIVGPVLDLRPPDLPEWVMPTECPACGTPLAQQKEGDKDLRCPNHEKCPAQVRERVFHVAGRGAFDIEGLGYEAAIALLGVDGFTNEGDVFRIDEALLLRTELFTRAPKKGEEGRQLTANGVKLLANLDKAKDVPLWRVLVALSIRHVGPTAARALATEFGSMEAIRAASLEDLAAAEGVGPTIAEAVIEWFGDADDPDNWHAAIVDTWAADGVRMADERDESTPRTLEGLTVVVTGSLVDFSRDSAKEAILSHGGKAAGSVSKKTDFVVVGENAGTKAEKAEQLKVPILDEDGFKQLLAEGPGPFRQETEGDQEAG</sequence>
<accession>A0ACC6IKT8</accession>
<dbReference type="EC" id="6.5.1.2" evidence="1"/>
<protein>
    <submittedName>
        <fullName evidence="1">DNA ligase (NAD+)</fullName>
        <ecNumber evidence="1">6.5.1.2</ecNumber>
    </submittedName>
</protein>
<dbReference type="Proteomes" id="UP001261666">
    <property type="component" value="Unassembled WGS sequence"/>
</dbReference>
<organism evidence="1 2">
    <name type="scientific">Nocardioides zeae</name>
    <dbReference type="NCBI Taxonomy" id="1457234"/>
    <lineage>
        <taxon>Bacteria</taxon>
        <taxon>Bacillati</taxon>
        <taxon>Actinomycetota</taxon>
        <taxon>Actinomycetes</taxon>
        <taxon>Propionibacteriales</taxon>
        <taxon>Nocardioidaceae</taxon>
        <taxon>Nocardioides</taxon>
    </lineage>
</organism>
<keyword evidence="1" id="KW-0436">Ligase</keyword>
<reference evidence="1" key="1">
    <citation type="submission" date="2023-08" db="EMBL/GenBank/DDBJ databases">
        <title>Functional and genomic diversity of the sorghum phyllosphere microbiome.</title>
        <authorList>
            <person name="Shade A."/>
        </authorList>
    </citation>
    <scope>NUCLEOTIDE SEQUENCE</scope>
    <source>
        <strain evidence="1">SORGH_AS_0885</strain>
    </source>
</reference>